<feature type="domain" description="PilZ" evidence="1">
    <location>
        <begin position="13"/>
        <end position="109"/>
    </location>
</feature>
<dbReference type="RefSeq" id="WP_144305854.1">
    <property type="nucleotide sequence ID" value="NZ_CP039543.1"/>
</dbReference>
<dbReference type="EMBL" id="CP039543">
    <property type="protein sequence ID" value="QJT08405.1"/>
    <property type="molecule type" value="Genomic_DNA"/>
</dbReference>
<dbReference type="Proteomes" id="UP000503251">
    <property type="component" value="Chromosome"/>
</dbReference>
<dbReference type="AlphaFoldDB" id="A0A6P1ZEU0"/>
<reference evidence="3 4" key="1">
    <citation type="submission" date="2018-06" db="EMBL/GenBank/DDBJ databases">
        <title>Complete genome of Desulfovibrio marinus P48SEP.</title>
        <authorList>
            <person name="Crispim J.S."/>
            <person name="Vidigal P.M.P."/>
            <person name="Silva L.C.F."/>
            <person name="Araujo L.C."/>
            <person name="Laguardia C.N."/>
            <person name="Dias R.S."/>
            <person name="Sousa M.P."/>
            <person name="Paula S.O."/>
            <person name="Silva C."/>
        </authorList>
    </citation>
    <scope>NUCLEOTIDE SEQUENCE [LARGE SCALE GENOMIC DNA]</scope>
    <source>
        <strain evidence="3 4">P48SEP</strain>
    </source>
</reference>
<reference evidence="2 5" key="2">
    <citation type="submission" date="2019-04" db="EMBL/GenBank/DDBJ databases">
        <title>Isolation and culture of sulfate reducing bacteria from the cold seep of the South China Sea.</title>
        <authorList>
            <person name="Sun C."/>
            <person name="Liu R."/>
        </authorList>
    </citation>
    <scope>NUCLEOTIDE SEQUENCE [LARGE SCALE GENOMIC DNA]</scope>
    <source>
        <strain evidence="2 5">CS1</strain>
    </source>
</reference>
<protein>
    <submittedName>
        <fullName evidence="2">PilZ domain-containing protein</fullName>
    </submittedName>
</protein>
<dbReference type="Pfam" id="PF07238">
    <property type="entry name" value="PilZ"/>
    <property type="match status" value="1"/>
</dbReference>
<name>A0A6P1ZEU0_9BACT</name>
<dbReference type="SUPFAM" id="SSF141371">
    <property type="entry name" value="PilZ domain-like"/>
    <property type="match status" value="1"/>
</dbReference>
<sequence>MDKFKFNVPDRDNKRRAYRVNVHGLRVYIPEREESYPARDLSAVGMCIMASEGSFQWGEVFECEVFMEDQSYVSGLYAKVQRLLPDGQVGVSFEELDPRNEARLDKLVLETQKRMINQKRARESSQDPDND</sequence>
<evidence type="ECO:0000313" key="2">
    <source>
        <dbReference type="EMBL" id="QJT08405.1"/>
    </source>
</evidence>
<dbReference type="Proteomes" id="UP000434052">
    <property type="component" value="Unassembled WGS sequence"/>
</dbReference>
<dbReference type="GO" id="GO:0035438">
    <property type="term" value="F:cyclic-di-GMP binding"/>
    <property type="evidence" value="ECO:0007669"/>
    <property type="project" value="InterPro"/>
</dbReference>
<dbReference type="Gene3D" id="2.40.10.220">
    <property type="entry name" value="predicted glycosyltransferase like domains"/>
    <property type="match status" value="1"/>
</dbReference>
<proteinExistence type="predicted"/>
<accession>A0A6P1ZEU0</accession>
<organism evidence="3 4">
    <name type="scientific">Oceanidesulfovibrio marinus</name>
    <dbReference type="NCBI Taxonomy" id="370038"/>
    <lineage>
        <taxon>Bacteria</taxon>
        <taxon>Pseudomonadati</taxon>
        <taxon>Thermodesulfobacteriota</taxon>
        <taxon>Desulfovibrionia</taxon>
        <taxon>Desulfovibrionales</taxon>
        <taxon>Desulfovibrionaceae</taxon>
        <taxon>Oceanidesulfovibrio</taxon>
    </lineage>
</organism>
<keyword evidence="5" id="KW-1185">Reference proteome</keyword>
<dbReference type="EMBL" id="QMIF01000008">
    <property type="protein sequence ID" value="TVM33125.1"/>
    <property type="molecule type" value="Genomic_DNA"/>
</dbReference>
<gene>
    <name evidence="3" type="ORF">DQK91_13280</name>
    <name evidence="2" type="ORF">E8L03_05460</name>
</gene>
<evidence type="ECO:0000313" key="5">
    <source>
        <dbReference type="Proteomes" id="UP000503251"/>
    </source>
</evidence>
<evidence type="ECO:0000313" key="4">
    <source>
        <dbReference type="Proteomes" id="UP000434052"/>
    </source>
</evidence>
<evidence type="ECO:0000313" key="3">
    <source>
        <dbReference type="EMBL" id="TVM33125.1"/>
    </source>
</evidence>
<dbReference type="InterPro" id="IPR009875">
    <property type="entry name" value="PilZ_domain"/>
</dbReference>
<dbReference type="OrthoDB" id="5471615at2"/>
<evidence type="ECO:0000259" key="1">
    <source>
        <dbReference type="Pfam" id="PF07238"/>
    </source>
</evidence>